<organism evidence="4">
    <name type="scientific">Oikopleura dioica</name>
    <name type="common">Tunicate</name>
    <dbReference type="NCBI Taxonomy" id="34765"/>
    <lineage>
        <taxon>Eukaryota</taxon>
        <taxon>Metazoa</taxon>
        <taxon>Chordata</taxon>
        <taxon>Tunicata</taxon>
        <taxon>Appendicularia</taxon>
        <taxon>Copelata</taxon>
        <taxon>Oikopleuridae</taxon>
        <taxon>Oikopleura</taxon>
    </lineage>
</organism>
<evidence type="ECO:0000313" key="5">
    <source>
        <dbReference type="Proteomes" id="UP000001307"/>
    </source>
</evidence>
<dbReference type="Gene3D" id="3.90.70.80">
    <property type="match status" value="1"/>
</dbReference>
<feature type="compositionally biased region" description="Basic residues" evidence="2">
    <location>
        <begin position="216"/>
        <end position="227"/>
    </location>
</feature>
<feature type="compositionally biased region" description="Basic and acidic residues" evidence="2">
    <location>
        <begin position="8"/>
        <end position="25"/>
    </location>
</feature>
<dbReference type="PANTHER" id="PTHR12419:SF7">
    <property type="entry name" value="OTU DOMAIN-CONTAINING PROTEIN 3"/>
    <property type="match status" value="1"/>
</dbReference>
<reference evidence="4" key="1">
    <citation type="journal article" date="2010" name="Science">
        <title>Plasticity of animal genome architecture unmasked by rapid evolution of a pelagic tunicate.</title>
        <authorList>
            <person name="Denoeud F."/>
            <person name="Henriet S."/>
            <person name="Mungpakdee S."/>
            <person name="Aury J.M."/>
            <person name="Da Silva C."/>
            <person name="Brinkmann H."/>
            <person name="Mikhaleva J."/>
            <person name="Olsen L.C."/>
            <person name="Jubin C."/>
            <person name="Canestro C."/>
            <person name="Bouquet J.M."/>
            <person name="Danks G."/>
            <person name="Poulain J."/>
            <person name="Campsteijn C."/>
            <person name="Adamski M."/>
            <person name="Cross I."/>
            <person name="Yadetie F."/>
            <person name="Muffato M."/>
            <person name="Louis A."/>
            <person name="Butcher S."/>
            <person name="Tsagkogeorga G."/>
            <person name="Konrad A."/>
            <person name="Singh S."/>
            <person name="Jensen M.F."/>
            <person name="Cong E.H."/>
            <person name="Eikeseth-Otteraa H."/>
            <person name="Noel B."/>
            <person name="Anthouard V."/>
            <person name="Porcel B.M."/>
            <person name="Kachouri-Lafond R."/>
            <person name="Nishino A."/>
            <person name="Ugolini M."/>
            <person name="Chourrout P."/>
            <person name="Nishida H."/>
            <person name="Aasland R."/>
            <person name="Huzurbazar S."/>
            <person name="Westhof E."/>
            <person name="Delsuc F."/>
            <person name="Lehrach H."/>
            <person name="Reinhardt R."/>
            <person name="Weissenbach J."/>
            <person name="Roy S.W."/>
            <person name="Artiguenave F."/>
            <person name="Postlethwait J.H."/>
            <person name="Manak J.R."/>
            <person name="Thompson E.M."/>
            <person name="Jaillon O."/>
            <person name="Du Pasquier L."/>
            <person name="Boudinot P."/>
            <person name="Liberles D.A."/>
            <person name="Volff J.N."/>
            <person name="Philippe H."/>
            <person name="Lenhard B."/>
            <person name="Roest Crollius H."/>
            <person name="Wincker P."/>
            <person name="Chourrout D."/>
        </authorList>
    </citation>
    <scope>NUCLEOTIDE SEQUENCE [LARGE SCALE GENOMIC DNA]</scope>
</reference>
<keyword evidence="1" id="KW-0645">Protease</keyword>
<protein>
    <recommendedName>
        <fullName evidence="3">OTU domain-containing protein</fullName>
    </recommendedName>
</protein>
<sequence>MGKKDRKDRKLNAREKHEQKIRRDQQNVNDEPTELDKELEKQLRQVGLALRDTTADGNCLFRAVSDQIWGTEVHHARVRQDCVKFISDNKEDFQPFIDGEFDDFLRETSTLGEFAGNEALVAIARKFQVEIQIHQAGQAVWTVSDSSRDPERQIHLAYHDWEHYSSIRKVGDVSDRPACLFLNYDKSADVREVFLEFDDDEREVTIIEEMSTPKPKLSHKDKKREKKMQKMREKADRARLKKEGPRVITIEDDIDEIASKSIQRLQI</sequence>
<keyword evidence="1" id="KW-0378">Hydrolase</keyword>
<name>E4WVB1_OIKDI</name>
<dbReference type="AlphaFoldDB" id="E4WVB1"/>
<dbReference type="Proteomes" id="UP000001307">
    <property type="component" value="Unassembled WGS sequence"/>
</dbReference>
<dbReference type="PANTHER" id="PTHR12419">
    <property type="entry name" value="OTU DOMAIN CONTAINING PROTEIN"/>
    <property type="match status" value="1"/>
</dbReference>
<dbReference type="InterPro" id="IPR003323">
    <property type="entry name" value="OTU_dom"/>
</dbReference>
<dbReference type="GO" id="GO:0016579">
    <property type="term" value="P:protein deubiquitination"/>
    <property type="evidence" value="ECO:0007669"/>
    <property type="project" value="TreeGrafter"/>
</dbReference>
<dbReference type="Pfam" id="PF02338">
    <property type="entry name" value="OTU"/>
    <property type="match status" value="1"/>
</dbReference>
<feature type="domain" description="OTU" evidence="3">
    <location>
        <begin position="48"/>
        <end position="170"/>
    </location>
</feature>
<dbReference type="FunCoup" id="E4WVB1">
    <property type="interactions" value="54"/>
</dbReference>
<evidence type="ECO:0000313" key="4">
    <source>
        <dbReference type="EMBL" id="CBY21064.1"/>
    </source>
</evidence>
<feature type="compositionally biased region" description="Basic and acidic residues" evidence="2">
    <location>
        <begin position="228"/>
        <end position="242"/>
    </location>
</feature>
<feature type="region of interest" description="Disordered" evidence="2">
    <location>
        <begin position="1"/>
        <end position="34"/>
    </location>
</feature>
<gene>
    <name evidence="4" type="ORF">GSOID_T00008817001</name>
</gene>
<dbReference type="InterPro" id="IPR050704">
    <property type="entry name" value="Peptidase_C85-like"/>
</dbReference>
<feature type="region of interest" description="Disordered" evidence="2">
    <location>
        <begin position="212"/>
        <end position="242"/>
    </location>
</feature>
<accession>E4WVB1</accession>
<evidence type="ECO:0000256" key="1">
    <source>
        <dbReference type="ARBA" id="ARBA00022807"/>
    </source>
</evidence>
<dbReference type="SUPFAM" id="SSF54001">
    <property type="entry name" value="Cysteine proteinases"/>
    <property type="match status" value="1"/>
</dbReference>
<keyword evidence="1" id="KW-0788">Thiol protease</keyword>
<dbReference type="GO" id="GO:0004843">
    <property type="term" value="F:cysteine-type deubiquitinase activity"/>
    <property type="evidence" value="ECO:0007669"/>
    <property type="project" value="TreeGrafter"/>
</dbReference>
<evidence type="ECO:0000259" key="3">
    <source>
        <dbReference type="PROSITE" id="PS50802"/>
    </source>
</evidence>
<dbReference type="InterPro" id="IPR038765">
    <property type="entry name" value="Papain-like_cys_pep_sf"/>
</dbReference>
<dbReference type="InParanoid" id="E4WVB1"/>
<dbReference type="CDD" id="cd22756">
    <property type="entry name" value="OTU_OTUD3-like"/>
    <property type="match status" value="1"/>
</dbReference>
<proteinExistence type="predicted"/>
<dbReference type="EMBL" id="FN653017">
    <property type="protein sequence ID" value="CBY21064.1"/>
    <property type="molecule type" value="Genomic_DNA"/>
</dbReference>
<evidence type="ECO:0000256" key="2">
    <source>
        <dbReference type="SAM" id="MobiDB-lite"/>
    </source>
</evidence>
<dbReference type="PROSITE" id="PS50802">
    <property type="entry name" value="OTU"/>
    <property type="match status" value="1"/>
</dbReference>
<dbReference type="OrthoDB" id="415023at2759"/>
<keyword evidence="5" id="KW-1185">Reference proteome</keyword>